<comment type="caution">
    <text evidence="6">The sequence shown here is derived from an EMBL/GenBank/DDBJ whole genome shotgun (WGS) entry which is preliminary data.</text>
</comment>
<dbReference type="RefSeq" id="WP_224009207.1">
    <property type="nucleotide sequence ID" value="NZ_CAJZAF010000046.1"/>
</dbReference>
<reference evidence="6 7" key="1">
    <citation type="submission" date="2021-08" db="EMBL/GenBank/DDBJ databases">
        <authorList>
            <person name="Peeters C."/>
        </authorList>
    </citation>
    <scope>NUCLEOTIDE SEQUENCE [LARGE SCALE GENOMIC DNA]</scope>
    <source>
        <strain evidence="6 7">LMG 23994</strain>
    </source>
</reference>
<comment type="similarity">
    <text evidence="1">Belongs to the LysR transcriptional regulatory family.</text>
</comment>
<dbReference type="InterPro" id="IPR005119">
    <property type="entry name" value="LysR_subst-bd"/>
</dbReference>
<accession>A0ABN7ZK79</accession>
<proteinExistence type="inferred from homology"/>
<gene>
    <name evidence="6" type="primary">dmlR_23</name>
    <name evidence="6" type="ORF">LMG23994_05975</name>
</gene>
<keyword evidence="4" id="KW-0804">Transcription</keyword>
<dbReference type="SUPFAM" id="SSF53850">
    <property type="entry name" value="Periplasmic binding protein-like II"/>
    <property type="match status" value="1"/>
</dbReference>
<dbReference type="Gene3D" id="3.40.190.290">
    <property type="match status" value="1"/>
</dbReference>
<evidence type="ECO:0000256" key="4">
    <source>
        <dbReference type="ARBA" id="ARBA00023163"/>
    </source>
</evidence>
<evidence type="ECO:0000256" key="1">
    <source>
        <dbReference type="ARBA" id="ARBA00009437"/>
    </source>
</evidence>
<protein>
    <submittedName>
        <fullName evidence="6">HTH-type transcriptional regulator DmlR</fullName>
    </submittedName>
</protein>
<evidence type="ECO:0000313" key="6">
    <source>
        <dbReference type="EMBL" id="CAG9185928.1"/>
    </source>
</evidence>
<name>A0ABN7ZK79_9BURK</name>
<dbReference type="CDD" id="cd08422">
    <property type="entry name" value="PBP2_CrgA_like"/>
    <property type="match status" value="1"/>
</dbReference>
<evidence type="ECO:0000259" key="5">
    <source>
        <dbReference type="PROSITE" id="PS50931"/>
    </source>
</evidence>
<dbReference type="EMBL" id="CAJZAF010000046">
    <property type="protein sequence ID" value="CAG9185928.1"/>
    <property type="molecule type" value="Genomic_DNA"/>
</dbReference>
<feature type="domain" description="HTH lysR-type" evidence="5">
    <location>
        <begin position="1"/>
        <end position="58"/>
    </location>
</feature>
<dbReference type="PROSITE" id="PS50931">
    <property type="entry name" value="HTH_LYSR"/>
    <property type="match status" value="1"/>
</dbReference>
<evidence type="ECO:0000256" key="3">
    <source>
        <dbReference type="ARBA" id="ARBA00023125"/>
    </source>
</evidence>
<dbReference type="SUPFAM" id="SSF46785">
    <property type="entry name" value="Winged helix' DNA-binding domain"/>
    <property type="match status" value="1"/>
</dbReference>
<keyword evidence="7" id="KW-1185">Reference proteome</keyword>
<dbReference type="Pfam" id="PF03466">
    <property type="entry name" value="LysR_substrate"/>
    <property type="match status" value="1"/>
</dbReference>
<dbReference type="Gene3D" id="1.10.10.10">
    <property type="entry name" value="Winged helix-like DNA-binding domain superfamily/Winged helix DNA-binding domain"/>
    <property type="match status" value="1"/>
</dbReference>
<dbReference type="PANTHER" id="PTHR30537:SF5">
    <property type="entry name" value="HTH-TYPE TRANSCRIPTIONAL ACTIVATOR TTDR-RELATED"/>
    <property type="match status" value="1"/>
</dbReference>
<dbReference type="Pfam" id="PF00126">
    <property type="entry name" value="HTH_1"/>
    <property type="match status" value="1"/>
</dbReference>
<dbReference type="Proteomes" id="UP000701702">
    <property type="component" value="Unassembled WGS sequence"/>
</dbReference>
<dbReference type="InterPro" id="IPR036390">
    <property type="entry name" value="WH_DNA-bd_sf"/>
</dbReference>
<sequence length="312" mass="34378">MEATSLVFFANVVDAGSFAAASRQMGLDRSSVSRRVNELEQELGSQLLRRTTRSMELTEAGAFFYERCCLVRAEVDYAQKAMWDLSGSVRGTVTLSCPPMLAREVVAPLTVDFCSQYPMVDLKLILKNHVPDFPGKKVDISLQITDSPAPSVVARKLASVHWLICGSPAYLYDKAEPSSPSELARLDWVDQYIRDFLELDGDAGVERVKIRTRLECIDLTLLRRALTEGLGVGVLPDYVAQSALKAGRLRRLMADYTVQGTPGTTLYAITPPTRYMPAKVKVLLDFIVRAFDGSGGSLAAVAERYAERETAI</sequence>
<dbReference type="InterPro" id="IPR000847">
    <property type="entry name" value="LysR_HTH_N"/>
</dbReference>
<keyword evidence="3" id="KW-0238">DNA-binding</keyword>
<keyword evidence="2" id="KW-0805">Transcription regulation</keyword>
<dbReference type="InterPro" id="IPR036388">
    <property type="entry name" value="WH-like_DNA-bd_sf"/>
</dbReference>
<evidence type="ECO:0000256" key="2">
    <source>
        <dbReference type="ARBA" id="ARBA00023015"/>
    </source>
</evidence>
<organism evidence="6 7">
    <name type="scientific">Cupriavidus pinatubonensis</name>
    <dbReference type="NCBI Taxonomy" id="248026"/>
    <lineage>
        <taxon>Bacteria</taxon>
        <taxon>Pseudomonadati</taxon>
        <taxon>Pseudomonadota</taxon>
        <taxon>Betaproteobacteria</taxon>
        <taxon>Burkholderiales</taxon>
        <taxon>Burkholderiaceae</taxon>
        <taxon>Cupriavidus</taxon>
    </lineage>
</organism>
<dbReference type="InterPro" id="IPR058163">
    <property type="entry name" value="LysR-type_TF_proteobact-type"/>
</dbReference>
<dbReference type="PANTHER" id="PTHR30537">
    <property type="entry name" value="HTH-TYPE TRANSCRIPTIONAL REGULATOR"/>
    <property type="match status" value="1"/>
</dbReference>
<evidence type="ECO:0000313" key="7">
    <source>
        <dbReference type="Proteomes" id="UP000701702"/>
    </source>
</evidence>